<dbReference type="AlphaFoldDB" id="A0A523UUK2"/>
<evidence type="ECO:0000256" key="1">
    <source>
        <dbReference type="PROSITE-ProRule" id="PRU00169"/>
    </source>
</evidence>
<comment type="caution">
    <text evidence="3">The sequence shown here is derived from an EMBL/GenBank/DDBJ whole genome shotgun (WGS) entry which is preliminary data.</text>
</comment>
<evidence type="ECO:0000313" key="4">
    <source>
        <dbReference type="Proteomes" id="UP000315525"/>
    </source>
</evidence>
<keyword evidence="1" id="KW-0597">Phosphoprotein</keyword>
<dbReference type="InterPro" id="IPR001789">
    <property type="entry name" value="Sig_transdc_resp-reg_receiver"/>
</dbReference>
<proteinExistence type="predicted"/>
<evidence type="ECO:0000259" key="2">
    <source>
        <dbReference type="PROSITE" id="PS50110"/>
    </source>
</evidence>
<feature type="domain" description="Response regulatory" evidence="2">
    <location>
        <begin position="4"/>
        <end position="118"/>
    </location>
</feature>
<dbReference type="InterPro" id="IPR011006">
    <property type="entry name" value="CheY-like_superfamily"/>
</dbReference>
<dbReference type="PROSITE" id="PS50110">
    <property type="entry name" value="RESPONSE_REGULATORY"/>
    <property type="match status" value="1"/>
</dbReference>
<dbReference type="EMBL" id="SOJN01000063">
    <property type="protein sequence ID" value="TET46218.1"/>
    <property type="molecule type" value="Genomic_DNA"/>
</dbReference>
<evidence type="ECO:0000313" key="3">
    <source>
        <dbReference type="EMBL" id="TET46218.1"/>
    </source>
</evidence>
<accession>A0A523UUK2</accession>
<dbReference type="SUPFAM" id="SSF52172">
    <property type="entry name" value="CheY-like"/>
    <property type="match status" value="1"/>
</dbReference>
<gene>
    <name evidence="3" type="ORF">E3J62_05080</name>
</gene>
<dbReference type="Proteomes" id="UP000315525">
    <property type="component" value="Unassembled WGS sequence"/>
</dbReference>
<feature type="modified residue" description="4-aspartylphosphate" evidence="1">
    <location>
        <position position="53"/>
    </location>
</feature>
<organism evidence="3 4">
    <name type="scientific">candidate division TA06 bacterium</name>
    <dbReference type="NCBI Taxonomy" id="2250710"/>
    <lineage>
        <taxon>Bacteria</taxon>
        <taxon>Bacteria division TA06</taxon>
    </lineage>
</organism>
<dbReference type="GO" id="GO:0000160">
    <property type="term" value="P:phosphorelay signal transduction system"/>
    <property type="evidence" value="ECO:0007669"/>
    <property type="project" value="InterPro"/>
</dbReference>
<sequence>MEHRVLVIGDDEHKKEELSGLTAVFGMPSDNCNWSDLAVKRLKSFRYSAVVADISGGNLSPEDCVTLAKAAAPYTPIIVVASENDLDTERIVRQMGVFYYMVRPYHREEYIEALGDAVEFAAGLRSKEVIASEILSSVGKDEWR</sequence>
<dbReference type="Gene3D" id="3.40.50.2300">
    <property type="match status" value="1"/>
</dbReference>
<protein>
    <recommendedName>
        <fullName evidence="2">Response regulatory domain-containing protein</fullName>
    </recommendedName>
</protein>
<name>A0A523UUK2_UNCT6</name>
<reference evidence="3 4" key="1">
    <citation type="submission" date="2019-03" db="EMBL/GenBank/DDBJ databases">
        <title>Metabolic potential of uncultured bacteria and archaea associated with petroleum seepage in deep-sea sediments.</title>
        <authorList>
            <person name="Dong X."/>
            <person name="Hubert C."/>
        </authorList>
    </citation>
    <scope>NUCLEOTIDE SEQUENCE [LARGE SCALE GENOMIC DNA]</scope>
    <source>
        <strain evidence="3">E44_bin18</strain>
    </source>
</reference>